<evidence type="ECO:0000313" key="3">
    <source>
        <dbReference type="Proteomes" id="UP001196509"/>
    </source>
</evidence>
<dbReference type="AlphaFoldDB" id="A0AAE3D0F1"/>
<gene>
    <name evidence="2" type="ORF">K1W69_10495</name>
</gene>
<feature type="domain" description="HTH marR-type" evidence="1">
    <location>
        <begin position="23"/>
        <end position="155"/>
    </location>
</feature>
<keyword evidence="3" id="KW-1185">Reference proteome</keyword>
<protein>
    <submittedName>
        <fullName evidence="2">MarR family winged helix-turn-helix transcriptional regulator</fullName>
    </submittedName>
</protein>
<dbReference type="SUPFAM" id="SSF46785">
    <property type="entry name" value="Winged helix' DNA-binding domain"/>
    <property type="match status" value="1"/>
</dbReference>
<organism evidence="2 3">
    <name type="scientific">Flavimaribacter sediminis</name>
    <dbReference type="NCBI Taxonomy" id="2865987"/>
    <lineage>
        <taxon>Bacteria</taxon>
        <taxon>Pseudomonadati</taxon>
        <taxon>Pseudomonadota</taxon>
        <taxon>Alphaproteobacteria</taxon>
        <taxon>Hyphomicrobiales</taxon>
        <taxon>Rhizobiaceae</taxon>
        <taxon>Flavimaribacter</taxon>
    </lineage>
</organism>
<dbReference type="Gene3D" id="1.10.10.10">
    <property type="entry name" value="Winged helix-like DNA-binding domain superfamily/Winged helix DNA-binding domain"/>
    <property type="match status" value="1"/>
</dbReference>
<sequence length="159" mass="17639">MSTEKTAATPNGADAALSDYTLDGQIGFLLRCAYQRASGNLLRRIADHGLTPAQFSVMARLYERGSMSQNRLGRLVGMEPANIRDVVQRLKRRSLLETRSAPDDARRLVVDFSEQGRSLVARLIPLEIESSAQTLASLNPEEQQTLLQLLGRLVETDDR</sequence>
<dbReference type="InterPro" id="IPR036388">
    <property type="entry name" value="WH-like_DNA-bd_sf"/>
</dbReference>
<dbReference type="InterPro" id="IPR039422">
    <property type="entry name" value="MarR/SlyA-like"/>
</dbReference>
<comment type="caution">
    <text evidence="2">The sequence shown here is derived from an EMBL/GenBank/DDBJ whole genome shotgun (WGS) entry which is preliminary data.</text>
</comment>
<dbReference type="Pfam" id="PF12802">
    <property type="entry name" value="MarR_2"/>
    <property type="match status" value="1"/>
</dbReference>
<evidence type="ECO:0000259" key="1">
    <source>
        <dbReference type="PROSITE" id="PS50995"/>
    </source>
</evidence>
<dbReference type="GO" id="GO:0003700">
    <property type="term" value="F:DNA-binding transcription factor activity"/>
    <property type="evidence" value="ECO:0007669"/>
    <property type="project" value="InterPro"/>
</dbReference>
<dbReference type="RefSeq" id="WP_220228302.1">
    <property type="nucleotide sequence ID" value="NZ_JAICBX010000002.1"/>
</dbReference>
<dbReference type="PANTHER" id="PTHR33164:SF95">
    <property type="entry name" value="TRANSCRIPTIONAL REGULATOR"/>
    <property type="match status" value="1"/>
</dbReference>
<dbReference type="InterPro" id="IPR036390">
    <property type="entry name" value="WH_DNA-bd_sf"/>
</dbReference>
<dbReference type="InterPro" id="IPR000835">
    <property type="entry name" value="HTH_MarR-typ"/>
</dbReference>
<dbReference type="Proteomes" id="UP001196509">
    <property type="component" value="Unassembled WGS sequence"/>
</dbReference>
<name>A0AAE3D0F1_9HYPH</name>
<dbReference type="PRINTS" id="PR00598">
    <property type="entry name" value="HTHMARR"/>
</dbReference>
<dbReference type="PANTHER" id="PTHR33164">
    <property type="entry name" value="TRANSCRIPTIONAL REGULATOR, MARR FAMILY"/>
    <property type="match status" value="1"/>
</dbReference>
<dbReference type="SMART" id="SM00347">
    <property type="entry name" value="HTH_MARR"/>
    <property type="match status" value="1"/>
</dbReference>
<dbReference type="PROSITE" id="PS50995">
    <property type="entry name" value="HTH_MARR_2"/>
    <property type="match status" value="1"/>
</dbReference>
<accession>A0AAE3D0F1</accession>
<proteinExistence type="predicted"/>
<dbReference type="GO" id="GO:0006950">
    <property type="term" value="P:response to stress"/>
    <property type="evidence" value="ECO:0007669"/>
    <property type="project" value="TreeGrafter"/>
</dbReference>
<evidence type="ECO:0000313" key="2">
    <source>
        <dbReference type="EMBL" id="MBW8637614.1"/>
    </source>
</evidence>
<dbReference type="EMBL" id="JAICBX010000002">
    <property type="protein sequence ID" value="MBW8637614.1"/>
    <property type="molecule type" value="Genomic_DNA"/>
</dbReference>
<reference evidence="2" key="1">
    <citation type="submission" date="2021-08" db="EMBL/GenBank/DDBJ databases">
        <title>Hoeflea bacterium WL0058 sp. nov., isolated from the sediment.</title>
        <authorList>
            <person name="Wang L."/>
            <person name="Zhang D."/>
        </authorList>
    </citation>
    <scope>NUCLEOTIDE SEQUENCE</scope>
    <source>
        <strain evidence="2">WL0058</strain>
    </source>
</reference>